<sequence>MVIEQYSSTTQSVFMVFIAFQVLTFVLRGLVISVMKEDVFKSRGILNLIPEELFEENREQVEKLIKKLKD</sequence>
<evidence type="ECO:0000313" key="2">
    <source>
        <dbReference type="EMBL" id="TNV72435.1"/>
    </source>
</evidence>
<dbReference type="EMBL" id="RRYP01022369">
    <property type="protein sequence ID" value="TNV72435.1"/>
    <property type="molecule type" value="Genomic_DNA"/>
</dbReference>
<evidence type="ECO:0000256" key="1">
    <source>
        <dbReference type="SAM" id="Phobius"/>
    </source>
</evidence>
<comment type="caution">
    <text evidence="2">The sequence shown here is derived from an EMBL/GenBank/DDBJ whole genome shotgun (WGS) entry which is preliminary data.</text>
</comment>
<dbReference type="Proteomes" id="UP000785679">
    <property type="component" value="Unassembled WGS sequence"/>
</dbReference>
<evidence type="ECO:0000313" key="3">
    <source>
        <dbReference type="Proteomes" id="UP000785679"/>
    </source>
</evidence>
<keyword evidence="1" id="KW-0812">Transmembrane</keyword>
<reference evidence="2" key="1">
    <citation type="submission" date="2019-06" db="EMBL/GenBank/DDBJ databases">
        <authorList>
            <person name="Zheng W."/>
        </authorList>
    </citation>
    <scope>NUCLEOTIDE SEQUENCE</scope>
    <source>
        <strain evidence="2">QDHG01</strain>
    </source>
</reference>
<proteinExistence type="predicted"/>
<gene>
    <name evidence="2" type="ORF">FGO68_gene10415</name>
</gene>
<protein>
    <submittedName>
        <fullName evidence="2">Uncharacterized protein</fullName>
    </submittedName>
</protein>
<organism evidence="2 3">
    <name type="scientific">Halteria grandinella</name>
    <dbReference type="NCBI Taxonomy" id="5974"/>
    <lineage>
        <taxon>Eukaryota</taxon>
        <taxon>Sar</taxon>
        <taxon>Alveolata</taxon>
        <taxon>Ciliophora</taxon>
        <taxon>Intramacronucleata</taxon>
        <taxon>Spirotrichea</taxon>
        <taxon>Stichotrichia</taxon>
        <taxon>Sporadotrichida</taxon>
        <taxon>Halteriidae</taxon>
        <taxon>Halteria</taxon>
    </lineage>
</organism>
<keyword evidence="1" id="KW-1133">Transmembrane helix</keyword>
<accession>A0A8J8ND65</accession>
<keyword evidence="1" id="KW-0472">Membrane</keyword>
<feature type="transmembrane region" description="Helical" evidence="1">
    <location>
        <begin position="12"/>
        <end position="35"/>
    </location>
</feature>
<keyword evidence="3" id="KW-1185">Reference proteome</keyword>
<dbReference type="AlphaFoldDB" id="A0A8J8ND65"/>
<name>A0A8J8ND65_HALGN</name>